<feature type="domain" description="DUF305" evidence="2">
    <location>
        <begin position="57"/>
        <end position="202"/>
    </location>
</feature>
<feature type="transmembrane region" description="Helical" evidence="1">
    <location>
        <begin position="6"/>
        <end position="27"/>
    </location>
</feature>
<comment type="caution">
    <text evidence="3">The sequence shown here is derived from an EMBL/GenBank/DDBJ whole genome shotgun (WGS) entry which is preliminary data.</text>
</comment>
<keyword evidence="1" id="KW-0472">Membrane</keyword>
<keyword evidence="1" id="KW-1133">Transmembrane helix</keyword>
<keyword evidence="1" id="KW-0812">Transmembrane</keyword>
<dbReference type="AlphaFoldDB" id="A0A1F5QC10"/>
<gene>
    <name evidence="3" type="ORF">A3J05_01790</name>
</gene>
<evidence type="ECO:0000313" key="3">
    <source>
        <dbReference type="EMBL" id="OGE99719.1"/>
    </source>
</evidence>
<reference evidence="3 4" key="1">
    <citation type="journal article" date="2016" name="Nat. Commun.">
        <title>Thousands of microbial genomes shed light on interconnected biogeochemical processes in an aquifer system.</title>
        <authorList>
            <person name="Anantharaman K."/>
            <person name="Brown C.T."/>
            <person name="Hug L.A."/>
            <person name="Sharon I."/>
            <person name="Castelle C.J."/>
            <person name="Probst A.J."/>
            <person name="Thomas B.C."/>
            <person name="Singh A."/>
            <person name="Wilkins M.J."/>
            <person name="Karaoz U."/>
            <person name="Brodie E.L."/>
            <person name="Williams K.H."/>
            <person name="Hubbard S.S."/>
            <person name="Banfield J.F."/>
        </authorList>
    </citation>
    <scope>NUCLEOTIDE SEQUENCE [LARGE SCALE GENOMIC DNA]</scope>
</reference>
<evidence type="ECO:0000256" key="1">
    <source>
        <dbReference type="SAM" id="Phobius"/>
    </source>
</evidence>
<protein>
    <recommendedName>
        <fullName evidence="2">DUF305 domain-containing protein</fullName>
    </recommendedName>
</protein>
<organism evidence="3 4">
    <name type="scientific">Candidatus Doudnabacteria bacterium RIFCSPLOWO2_02_FULL_48_13</name>
    <dbReference type="NCBI Taxonomy" id="1817845"/>
    <lineage>
        <taxon>Bacteria</taxon>
        <taxon>Candidatus Doudnaibacteriota</taxon>
    </lineage>
</organism>
<dbReference type="Pfam" id="PF03713">
    <property type="entry name" value="DUF305"/>
    <property type="match status" value="1"/>
</dbReference>
<dbReference type="PANTHER" id="PTHR36933:SF1">
    <property type="entry name" value="SLL0788 PROTEIN"/>
    <property type="match status" value="1"/>
</dbReference>
<dbReference type="EMBL" id="MFFF01000017">
    <property type="protein sequence ID" value="OGE99719.1"/>
    <property type="molecule type" value="Genomic_DNA"/>
</dbReference>
<dbReference type="InterPro" id="IPR012347">
    <property type="entry name" value="Ferritin-like"/>
</dbReference>
<dbReference type="Gene3D" id="1.20.1260.10">
    <property type="match status" value="1"/>
</dbReference>
<evidence type="ECO:0000259" key="2">
    <source>
        <dbReference type="Pfam" id="PF03713"/>
    </source>
</evidence>
<accession>A0A1F5QC10</accession>
<name>A0A1F5QC10_9BACT</name>
<dbReference type="PANTHER" id="PTHR36933">
    <property type="entry name" value="SLL0788 PROTEIN"/>
    <property type="match status" value="1"/>
</dbReference>
<evidence type="ECO:0000313" key="4">
    <source>
        <dbReference type="Proteomes" id="UP000177235"/>
    </source>
</evidence>
<proteinExistence type="predicted"/>
<dbReference type="InterPro" id="IPR005183">
    <property type="entry name" value="DUF305_CopM-like"/>
</dbReference>
<dbReference type="Proteomes" id="UP000177235">
    <property type="component" value="Unassembled WGS sequence"/>
</dbReference>
<sequence>MNNNPFFAGAVGFVAGIVLTMFVFPSWSMTAGPMRGMMNWRYDGNNMMGSNMNRNMDEHFIEQMIPHHEDAITMANIALEKTQRQEIKGLAEDIVRTQTAEIEQMKSWYEDWFSLENSGTKQAMAHGMMNMGMMGDNSDIDRLETAVPFDKAFIEEMIPHHQMAVMMAQMLERTTARPEMKKLAGDIITAQTREINQMREWYRSWYQN</sequence>